<accession>A0A1M4XI81</accession>
<dbReference type="RefSeq" id="WP_072976335.1">
    <property type="nucleotide sequence ID" value="NZ_FQTY01000011.1"/>
</dbReference>
<name>A0A1M4XI81_9FIRM</name>
<reference evidence="2" key="1">
    <citation type="submission" date="2016-11" db="EMBL/GenBank/DDBJ databases">
        <authorList>
            <person name="Varghese N."/>
            <person name="Submissions S."/>
        </authorList>
    </citation>
    <scope>NUCLEOTIDE SEQUENCE [LARGE SCALE GENOMIC DNA]</scope>
    <source>
        <strain evidence="2">DSM 18095</strain>
    </source>
</reference>
<dbReference type="SUPFAM" id="SSF63825">
    <property type="entry name" value="YWTD domain"/>
    <property type="match status" value="1"/>
</dbReference>
<proteinExistence type="predicted"/>
<organism evidence="1 2">
    <name type="scientific">Tissierella praeacuta DSM 18095</name>
    <dbReference type="NCBI Taxonomy" id="1123404"/>
    <lineage>
        <taxon>Bacteria</taxon>
        <taxon>Bacillati</taxon>
        <taxon>Bacillota</taxon>
        <taxon>Tissierellia</taxon>
        <taxon>Tissierellales</taxon>
        <taxon>Tissierellaceae</taxon>
        <taxon>Tissierella</taxon>
    </lineage>
</organism>
<dbReference type="GeneID" id="90995367"/>
<sequence length="351" mass="40160">MKRLVYIVGIIGVLVTINGCSPKLDKSKFLGSEKAKIGIVETIATEYNSSIHWYDKDLNKVSEQKLKYAMLGSSFHNPVYYDNKVFMIPQGLGNKKDSKKVISLDKNNFEITEYSFNNIALNDVAVSEDYIYTINTLNGNTHISRLDKKNNEIKEIIVDKEYFSGITILKGKIYAFSSNMLTTFPRFYLYIYNEELDILDKKDITQYGTGQYKFMYDEKYLYAGVTSTKEDKPANSILKVSIDTNAVEIIDIGEEFPNDILQYNNKIIITNHDLVTYEGSKITILDKNTQELEIVELNRKAEFAGVIGNSLVVADQESVSLYNIENKFELIKDIFIEKHEDSYISSIIILE</sequence>
<gene>
    <name evidence="1" type="ORF">SAMN02745784_02272</name>
</gene>
<dbReference type="Proteomes" id="UP000184114">
    <property type="component" value="Unassembled WGS sequence"/>
</dbReference>
<dbReference type="STRING" id="1123404.SAMN02745784_02272"/>
<protein>
    <submittedName>
        <fullName evidence="1">Uncharacterized protein</fullName>
    </submittedName>
</protein>
<keyword evidence="2" id="KW-1185">Reference proteome</keyword>
<evidence type="ECO:0000313" key="2">
    <source>
        <dbReference type="Proteomes" id="UP000184114"/>
    </source>
</evidence>
<evidence type="ECO:0000313" key="1">
    <source>
        <dbReference type="EMBL" id="SHE93215.1"/>
    </source>
</evidence>
<dbReference type="AlphaFoldDB" id="A0A1M4XI81"/>
<dbReference type="EMBL" id="FQTY01000011">
    <property type="protein sequence ID" value="SHE93215.1"/>
    <property type="molecule type" value="Genomic_DNA"/>
</dbReference>